<organism evidence="2 3">
    <name type="scientific">Entomospira entomophila</name>
    <dbReference type="NCBI Taxonomy" id="2719988"/>
    <lineage>
        <taxon>Bacteria</taxon>
        <taxon>Pseudomonadati</taxon>
        <taxon>Spirochaetota</taxon>
        <taxon>Spirochaetia</taxon>
        <taxon>Spirochaetales</taxon>
        <taxon>Spirochaetaceae</taxon>
        <taxon>Entomospira</taxon>
    </lineage>
</organism>
<proteinExistence type="predicted"/>
<dbReference type="EMBL" id="JAATLJ010000001">
    <property type="protein sequence ID" value="NIZ40285.1"/>
    <property type="molecule type" value="Genomic_DNA"/>
</dbReference>
<protein>
    <submittedName>
        <fullName evidence="2">Uncharacterized protein</fullName>
    </submittedName>
</protein>
<keyword evidence="3" id="KW-1185">Reference proteome</keyword>
<gene>
    <name evidence="2" type="ORF">HCT14_01990</name>
</gene>
<feature type="compositionally biased region" description="Acidic residues" evidence="1">
    <location>
        <begin position="223"/>
        <end position="233"/>
    </location>
</feature>
<accession>A0A968G9H3</accession>
<feature type="region of interest" description="Disordered" evidence="1">
    <location>
        <begin position="207"/>
        <end position="233"/>
    </location>
</feature>
<sequence>MRILMILMMIGLLSWVGMAQESIQRINGFDWQRGASHVITQLEEQFGAGKWITDGKEYQLDSARFIGHHATIHLYVEGDFIRRVVFSWKDTGDTLAIRSYWRTLLQELLGVMVEVNLFSGEYTWHVGSGNMVRWRSLITEEKRMEEAQSVKGRLTSKGSSRRLYSIDGEEYETEETIEIEELQIGEEQTTLVQAIEHQVEFYFLPPLPSSVTQEGHDEHQDSLEGEDGVNEDD</sequence>
<evidence type="ECO:0000313" key="3">
    <source>
        <dbReference type="Proteomes" id="UP000711995"/>
    </source>
</evidence>
<evidence type="ECO:0000313" key="2">
    <source>
        <dbReference type="EMBL" id="NIZ40285.1"/>
    </source>
</evidence>
<dbReference type="Proteomes" id="UP000711995">
    <property type="component" value="Unassembled WGS sequence"/>
</dbReference>
<dbReference type="AlphaFoldDB" id="A0A968G9H3"/>
<dbReference type="RefSeq" id="WP_167699888.1">
    <property type="nucleotide sequence ID" value="NZ_CP118174.1"/>
</dbReference>
<name>A0A968G9H3_9SPIO</name>
<reference evidence="2 3" key="1">
    <citation type="submission" date="2020-03" db="EMBL/GenBank/DDBJ databases">
        <title>Spirochaetal bacteria isolated from arthropods constitute a novel genus Entomospira genus novum within the order Spirochaetales.</title>
        <authorList>
            <person name="Grana-Miraglia L."/>
            <person name="Sikutova S."/>
            <person name="Fingerle V."/>
            <person name="Sing A."/>
            <person name="Castillo-Ramirez S."/>
            <person name="Margos G."/>
            <person name="Rudolf I."/>
        </authorList>
    </citation>
    <scope>NUCLEOTIDE SEQUENCE [LARGE SCALE GENOMIC DNA]</scope>
    <source>
        <strain evidence="2 3">BR193</strain>
    </source>
</reference>
<comment type="caution">
    <text evidence="2">The sequence shown here is derived from an EMBL/GenBank/DDBJ whole genome shotgun (WGS) entry which is preliminary data.</text>
</comment>
<evidence type="ECO:0000256" key="1">
    <source>
        <dbReference type="SAM" id="MobiDB-lite"/>
    </source>
</evidence>